<accession>A0AAD5T803</accession>
<gene>
    <name evidence="2" type="ORF">HK100_004565</name>
</gene>
<dbReference type="EMBL" id="JADGJH010000223">
    <property type="protein sequence ID" value="KAJ3133258.1"/>
    <property type="molecule type" value="Genomic_DNA"/>
</dbReference>
<proteinExistence type="predicted"/>
<reference evidence="2" key="1">
    <citation type="submission" date="2020-05" db="EMBL/GenBank/DDBJ databases">
        <title>Phylogenomic resolution of chytrid fungi.</title>
        <authorList>
            <person name="Stajich J.E."/>
            <person name="Amses K."/>
            <person name="Simmons R."/>
            <person name="Seto K."/>
            <person name="Myers J."/>
            <person name="Bonds A."/>
            <person name="Quandt C.A."/>
            <person name="Barry K."/>
            <person name="Liu P."/>
            <person name="Grigoriev I."/>
            <person name="Longcore J.E."/>
            <person name="James T.Y."/>
        </authorList>
    </citation>
    <scope>NUCLEOTIDE SEQUENCE</scope>
    <source>
        <strain evidence="2">JEL0513</strain>
    </source>
</reference>
<evidence type="ECO:0000313" key="2">
    <source>
        <dbReference type="EMBL" id="KAJ3133258.1"/>
    </source>
</evidence>
<dbReference type="Pfam" id="PF13472">
    <property type="entry name" value="Lipase_GDSL_2"/>
    <property type="match status" value="1"/>
</dbReference>
<dbReference type="AlphaFoldDB" id="A0AAD5T803"/>
<feature type="domain" description="SGNH hydrolase-type esterase" evidence="1">
    <location>
        <begin position="7"/>
        <end position="203"/>
    </location>
</feature>
<keyword evidence="3" id="KW-1185">Reference proteome</keyword>
<dbReference type="SUPFAM" id="SSF52266">
    <property type="entry name" value="SGNH hydrolase"/>
    <property type="match status" value="1"/>
</dbReference>
<organism evidence="2 3">
    <name type="scientific">Physocladia obscura</name>
    <dbReference type="NCBI Taxonomy" id="109957"/>
    <lineage>
        <taxon>Eukaryota</taxon>
        <taxon>Fungi</taxon>
        <taxon>Fungi incertae sedis</taxon>
        <taxon>Chytridiomycota</taxon>
        <taxon>Chytridiomycota incertae sedis</taxon>
        <taxon>Chytridiomycetes</taxon>
        <taxon>Chytridiales</taxon>
        <taxon>Chytriomycetaceae</taxon>
        <taxon>Physocladia</taxon>
    </lineage>
</organism>
<protein>
    <recommendedName>
        <fullName evidence="1">SGNH hydrolase-type esterase domain-containing protein</fullName>
    </recommendedName>
</protein>
<dbReference type="InterPro" id="IPR013830">
    <property type="entry name" value="SGNH_hydro"/>
</dbReference>
<evidence type="ECO:0000313" key="3">
    <source>
        <dbReference type="Proteomes" id="UP001211907"/>
    </source>
</evidence>
<evidence type="ECO:0000259" key="1">
    <source>
        <dbReference type="Pfam" id="PF13472"/>
    </source>
</evidence>
<dbReference type="InterPro" id="IPR036514">
    <property type="entry name" value="SGNH_hydro_sf"/>
</dbReference>
<dbReference type="Gene3D" id="3.40.50.1110">
    <property type="entry name" value="SGNH hydrolase"/>
    <property type="match status" value="1"/>
</dbReference>
<comment type="caution">
    <text evidence="2">The sequence shown here is derived from an EMBL/GenBank/DDBJ whole genome shotgun (WGS) entry which is preliminary data.</text>
</comment>
<dbReference type="Proteomes" id="UP001211907">
    <property type="component" value="Unassembled WGS sequence"/>
</dbReference>
<sequence length="232" mass="26149">MNFIHSGDDFAFGKGDNSRLGSPPGVAKHLCHKIMNERKVKHVWQFFNQGIIGSNSRDWLPRSNLIINHDRVGKKNLFEKVFSSKNTESVEVVIIFLGFNDSAAAIPPEETVQNIVSICRVLRNLGKDVWLSTICNLGDKTRGFSDALIEGNLRRNEGLIEYLKNEGKKDGVLAGPRIDAESYEFRTKDFLTPDGIYFNNKGYLKLSKDFCDLIATSLVKREFDAMKSLLGF</sequence>
<name>A0AAD5T803_9FUNG</name>